<evidence type="ECO:0000313" key="2">
    <source>
        <dbReference type="EMBL" id="AVX25295.1"/>
    </source>
</evidence>
<organism evidence="2 3">
    <name type="scientific">Pseudomonas syringae pv. atrofaciens</name>
    <dbReference type="NCBI Taxonomy" id="192087"/>
    <lineage>
        <taxon>Bacteria</taxon>
        <taxon>Pseudomonadati</taxon>
        <taxon>Pseudomonadota</taxon>
        <taxon>Gammaproteobacteria</taxon>
        <taxon>Pseudomonadales</taxon>
        <taxon>Pseudomonadaceae</taxon>
        <taxon>Pseudomonas</taxon>
        <taxon>Pseudomonas syringae</taxon>
    </lineage>
</organism>
<reference evidence="2 3" key="1">
    <citation type="submission" date="2018-04" db="EMBL/GenBank/DDBJ databases">
        <authorList>
            <person name="Cha J.-S."/>
        </authorList>
    </citation>
    <scope>NUCLEOTIDE SEQUENCE [LARGE SCALE GENOMIC DNA]</scope>
    <source>
        <strain evidence="2 3">LMG5095</strain>
    </source>
</reference>
<dbReference type="AlphaFoldDB" id="A0AAD0MWV2"/>
<accession>A0AAD0MWV2</accession>
<evidence type="ECO:0000256" key="1">
    <source>
        <dbReference type="SAM" id="MobiDB-lite"/>
    </source>
</evidence>
<dbReference type="EMBL" id="CP028490">
    <property type="protein sequence ID" value="AVX25295.1"/>
    <property type="molecule type" value="Genomic_DNA"/>
</dbReference>
<gene>
    <name evidence="2" type="ORF">DA456_18825</name>
</gene>
<feature type="region of interest" description="Disordered" evidence="1">
    <location>
        <begin position="1"/>
        <end position="25"/>
    </location>
</feature>
<protein>
    <submittedName>
        <fullName evidence="2">Uncharacterized protein</fullName>
    </submittedName>
</protein>
<name>A0AAD0MWV2_PSESX</name>
<evidence type="ECO:0000313" key="3">
    <source>
        <dbReference type="Proteomes" id="UP000240475"/>
    </source>
</evidence>
<sequence>MPPISSIRRLTRPTKGPQIRKTRNRVGDGFTTANLFYHRKYGSVYCDSGYATKPKIHKLKTPIIIKLDTLCKPSEPM</sequence>
<dbReference type="Proteomes" id="UP000240475">
    <property type="component" value="Chromosome"/>
</dbReference>
<proteinExistence type="predicted"/>